<proteinExistence type="inferred from homology"/>
<dbReference type="GO" id="GO:0032153">
    <property type="term" value="C:cell division site"/>
    <property type="evidence" value="ECO:0007669"/>
    <property type="project" value="TreeGrafter"/>
</dbReference>
<keyword evidence="3 6" id="KW-0133">Cell shape</keyword>
<feature type="transmembrane region" description="Helical" evidence="6">
    <location>
        <begin position="204"/>
        <end position="230"/>
    </location>
</feature>
<evidence type="ECO:0000256" key="5">
    <source>
        <dbReference type="ARBA" id="ARBA00023136"/>
    </source>
</evidence>
<keyword evidence="6" id="KW-0573">Peptidoglycan synthesis</keyword>
<dbReference type="UniPathway" id="UPA00219"/>
<dbReference type="EMBL" id="BBPA01000070">
    <property type="protein sequence ID" value="GAL95227.1"/>
    <property type="molecule type" value="Genomic_DNA"/>
</dbReference>
<gene>
    <name evidence="6" type="primary">rodA</name>
    <name evidence="7" type="ORF">N44_04082</name>
</gene>
<dbReference type="GO" id="GO:0015648">
    <property type="term" value="F:lipid-linked peptidoglycan transporter activity"/>
    <property type="evidence" value="ECO:0007669"/>
    <property type="project" value="TreeGrafter"/>
</dbReference>
<feature type="transmembrane region" description="Helical" evidence="6">
    <location>
        <begin position="60"/>
        <end position="78"/>
    </location>
</feature>
<dbReference type="GO" id="GO:0071555">
    <property type="term" value="P:cell wall organization"/>
    <property type="evidence" value="ECO:0007669"/>
    <property type="project" value="UniProtKB-KW"/>
</dbReference>
<dbReference type="HAMAP" id="MF_02079">
    <property type="entry name" value="PGT_RodA"/>
    <property type="match status" value="1"/>
</dbReference>
<evidence type="ECO:0000313" key="8">
    <source>
        <dbReference type="Proteomes" id="UP000030321"/>
    </source>
</evidence>
<dbReference type="GO" id="GO:0051301">
    <property type="term" value="P:cell division"/>
    <property type="evidence" value="ECO:0007669"/>
    <property type="project" value="InterPro"/>
</dbReference>
<dbReference type="GO" id="GO:0008955">
    <property type="term" value="F:peptidoglycan glycosyltransferase activity"/>
    <property type="evidence" value="ECO:0007669"/>
    <property type="project" value="UniProtKB-UniRule"/>
</dbReference>
<dbReference type="GO" id="GO:0005886">
    <property type="term" value="C:plasma membrane"/>
    <property type="evidence" value="ECO:0007669"/>
    <property type="project" value="UniProtKB-SubCell"/>
</dbReference>
<organism evidence="7 8">
    <name type="scientific">Microcystis aeruginosa NIES-44</name>
    <dbReference type="NCBI Taxonomy" id="449439"/>
    <lineage>
        <taxon>Bacteria</taxon>
        <taxon>Bacillati</taxon>
        <taxon>Cyanobacteriota</taxon>
        <taxon>Cyanophyceae</taxon>
        <taxon>Oscillatoriophycideae</taxon>
        <taxon>Chroococcales</taxon>
        <taxon>Microcystaceae</taxon>
        <taxon>Microcystis</taxon>
    </lineage>
</organism>
<feature type="transmembrane region" description="Helical" evidence="6">
    <location>
        <begin position="173"/>
        <end position="192"/>
    </location>
</feature>
<protein>
    <recommendedName>
        <fullName evidence="6">Peptidoglycan glycosyltransferase RodA</fullName>
        <shortName evidence="6">PGT</shortName>
        <ecNumber evidence="6">2.4.99.28</ecNumber>
    </recommendedName>
    <alternativeName>
        <fullName evidence="6">Cell elongation protein RodA</fullName>
    </alternativeName>
    <alternativeName>
        <fullName evidence="6">Cell wall polymerase</fullName>
    </alternativeName>
    <alternativeName>
        <fullName evidence="6">Peptidoglycan polymerase</fullName>
        <shortName evidence="6">PG polymerase</shortName>
    </alternativeName>
</protein>
<keyword evidence="6" id="KW-0808">Transferase</keyword>
<evidence type="ECO:0000256" key="6">
    <source>
        <dbReference type="HAMAP-Rule" id="MF_02079"/>
    </source>
</evidence>
<evidence type="ECO:0000256" key="1">
    <source>
        <dbReference type="ARBA" id="ARBA00004141"/>
    </source>
</evidence>
<comment type="caution">
    <text evidence="7">The sequence shown here is derived from an EMBL/GenBank/DDBJ whole genome shotgun (WGS) entry which is preliminary data.</text>
</comment>
<feature type="transmembrane region" description="Helical" evidence="6">
    <location>
        <begin position="90"/>
        <end position="110"/>
    </location>
</feature>
<comment type="function">
    <text evidence="6">Peptidoglycan polymerase that is essential for cell wall elongation.</text>
</comment>
<feature type="transmembrane region" description="Helical" evidence="6">
    <location>
        <begin position="398"/>
        <end position="417"/>
    </location>
</feature>
<keyword evidence="4 6" id="KW-1133">Transmembrane helix</keyword>
<evidence type="ECO:0000256" key="4">
    <source>
        <dbReference type="ARBA" id="ARBA00022989"/>
    </source>
</evidence>
<evidence type="ECO:0000313" key="7">
    <source>
        <dbReference type="EMBL" id="GAL95227.1"/>
    </source>
</evidence>
<dbReference type="InterPro" id="IPR001182">
    <property type="entry name" value="FtsW/RodA"/>
</dbReference>
<comment type="similarity">
    <text evidence="6">Belongs to the SEDS family. MrdB/RodA subfamily.</text>
</comment>
<name>A0A0A1VZH6_MICAE</name>
<dbReference type="NCBIfam" id="TIGR02210">
    <property type="entry name" value="rodA_shape"/>
    <property type="match status" value="1"/>
</dbReference>
<comment type="pathway">
    <text evidence="6">Cell wall biogenesis; peptidoglycan biosynthesis.</text>
</comment>
<sequence>MVRRQSLISRKLRGFNERFSFIFRDIAQIDWLLFVLVTGLTVFGGLMIRSAERNTTALDWWQHWLFGAGGVAIALFLARCRYESLLKWHWLTYLLTNLSLIAVIVLGVTANGAQSWINIGSFNVQPSEFAKVGLIITLAALLHHRPADNLFAIARVFAVTAIPWVLIMAQPDLGTGLVFGAITLGMIYWANAKLPWMIILLSPLPSVFLFNLLFPAWIVLAIIIAVLAWFTLPYRFLSTFIVVATNLAVGKLGEVFWGLLKEYQKDRLTLFLDPEKNPLGGGYQLIQSRIAIGSGELLGRGLHQGTQTQLNFIPEQHTDFIFSVVGEEFGFVGSILVLITFWLICWRLLVIANTAKENFGSLIAIGVLSMIAFQAILNISMTVGLAPITGIPLPWLSYGRSSLLTNFIALGLVESVANYRPRKRLY</sequence>
<dbReference type="GO" id="GO:0009252">
    <property type="term" value="P:peptidoglycan biosynthetic process"/>
    <property type="evidence" value="ECO:0007669"/>
    <property type="project" value="UniProtKB-UniRule"/>
</dbReference>
<feature type="transmembrane region" description="Helical" evidence="6">
    <location>
        <begin position="329"/>
        <end position="350"/>
    </location>
</feature>
<keyword evidence="6" id="KW-1003">Cell membrane</keyword>
<feature type="transmembrane region" description="Helical" evidence="6">
    <location>
        <begin position="149"/>
        <end position="167"/>
    </location>
</feature>
<dbReference type="NCBIfam" id="NF037961">
    <property type="entry name" value="RodA_shape"/>
    <property type="match status" value="1"/>
</dbReference>
<dbReference type="PANTHER" id="PTHR30474">
    <property type="entry name" value="CELL CYCLE PROTEIN"/>
    <property type="match status" value="1"/>
</dbReference>
<dbReference type="PANTHER" id="PTHR30474:SF1">
    <property type="entry name" value="PEPTIDOGLYCAN GLYCOSYLTRANSFERASE MRDB"/>
    <property type="match status" value="1"/>
</dbReference>
<dbReference type="EC" id="2.4.99.28" evidence="6"/>
<evidence type="ECO:0000256" key="2">
    <source>
        <dbReference type="ARBA" id="ARBA00022692"/>
    </source>
</evidence>
<dbReference type="Proteomes" id="UP000030321">
    <property type="component" value="Unassembled WGS sequence"/>
</dbReference>
<accession>A0A0A1VZH6</accession>
<dbReference type="InterPro" id="IPR011923">
    <property type="entry name" value="RodA/MrdB"/>
</dbReference>
<keyword evidence="6" id="KW-0328">Glycosyltransferase</keyword>
<feature type="transmembrane region" description="Helical" evidence="6">
    <location>
        <begin position="362"/>
        <end position="386"/>
    </location>
</feature>
<keyword evidence="6" id="KW-0961">Cell wall biogenesis/degradation</keyword>
<dbReference type="RefSeq" id="WP_045361554.1">
    <property type="nucleotide sequence ID" value="NZ_BBPA01000070.1"/>
</dbReference>
<comment type="subcellular location">
    <subcellularLocation>
        <location evidence="6">Cell membrane</location>
        <topology evidence="6">Multi-pass membrane protein</topology>
    </subcellularLocation>
    <subcellularLocation>
        <location evidence="1">Membrane</location>
        <topology evidence="1">Multi-pass membrane protein</topology>
    </subcellularLocation>
</comment>
<dbReference type="Pfam" id="PF01098">
    <property type="entry name" value="FTSW_RODA_SPOVE"/>
    <property type="match status" value="2"/>
</dbReference>
<dbReference type="GO" id="GO:0008360">
    <property type="term" value="P:regulation of cell shape"/>
    <property type="evidence" value="ECO:0007669"/>
    <property type="project" value="UniProtKB-KW"/>
</dbReference>
<reference evidence="8" key="1">
    <citation type="journal article" date="2015" name="Genome">
        <title>Whole Genome Sequence of the Non-Microcystin-Producing Microcystis aeruginosa Strain NIES-44.</title>
        <authorList>
            <person name="Okano K."/>
            <person name="Miyata N."/>
            <person name="Ozaki Y."/>
        </authorList>
    </citation>
    <scope>NUCLEOTIDE SEQUENCE [LARGE SCALE GENOMIC DNA]</scope>
    <source>
        <strain evidence="8">NIES-44</strain>
    </source>
</reference>
<dbReference type="AlphaFoldDB" id="A0A0A1VZH6"/>
<keyword evidence="2 6" id="KW-0812">Transmembrane</keyword>
<keyword evidence="5 6" id="KW-0472">Membrane</keyword>
<evidence type="ECO:0000256" key="3">
    <source>
        <dbReference type="ARBA" id="ARBA00022960"/>
    </source>
</evidence>
<feature type="transmembrane region" description="Helical" evidence="6">
    <location>
        <begin position="21"/>
        <end position="48"/>
    </location>
</feature>
<comment type="catalytic activity">
    <reaction evidence="6">
        <text>[GlcNAc-(1-&gt;4)-Mur2Ac(oyl-L-Ala-gamma-D-Glu-L-Lys-D-Ala-D-Ala)](n)-di-trans,octa-cis-undecaprenyl diphosphate + beta-D-GlcNAc-(1-&gt;4)-Mur2Ac(oyl-L-Ala-gamma-D-Glu-L-Lys-D-Ala-D-Ala)-di-trans,octa-cis-undecaprenyl diphosphate = [GlcNAc-(1-&gt;4)-Mur2Ac(oyl-L-Ala-gamma-D-Glu-L-Lys-D-Ala-D-Ala)](n+1)-di-trans,octa-cis-undecaprenyl diphosphate + di-trans,octa-cis-undecaprenyl diphosphate + H(+)</text>
        <dbReference type="Rhea" id="RHEA:23708"/>
        <dbReference type="Rhea" id="RHEA-COMP:9602"/>
        <dbReference type="Rhea" id="RHEA-COMP:9603"/>
        <dbReference type="ChEBI" id="CHEBI:15378"/>
        <dbReference type="ChEBI" id="CHEBI:58405"/>
        <dbReference type="ChEBI" id="CHEBI:60033"/>
        <dbReference type="ChEBI" id="CHEBI:78435"/>
        <dbReference type="EC" id="2.4.99.28"/>
    </reaction>
</comment>